<feature type="compositionally biased region" description="Basic residues" evidence="1">
    <location>
        <begin position="163"/>
        <end position="188"/>
    </location>
</feature>
<dbReference type="OrthoDB" id="9783963at2"/>
<dbReference type="CDD" id="cd10146">
    <property type="entry name" value="LabA_like_C"/>
    <property type="match status" value="1"/>
</dbReference>
<accession>A0A5B8Y113</accession>
<dbReference type="InterPro" id="IPR021139">
    <property type="entry name" value="NYN"/>
</dbReference>
<dbReference type="InterPro" id="IPR041966">
    <property type="entry name" value="LOTUS-like"/>
</dbReference>
<dbReference type="AlphaFoldDB" id="A0A4Y6PQH4"/>
<proteinExistence type="predicted"/>
<dbReference type="EMBL" id="CP041186">
    <property type="protein sequence ID" value="QDG50359.1"/>
    <property type="molecule type" value="Genomic_DNA"/>
</dbReference>
<dbReference type="PANTHER" id="PTHR35811:SF1">
    <property type="entry name" value="HTH OST-TYPE DOMAIN-CONTAINING PROTEIN"/>
    <property type="match status" value="1"/>
</dbReference>
<dbReference type="Gene3D" id="3.30.420.610">
    <property type="entry name" value="LOTUS domain-like"/>
    <property type="match status" value="1"/>
</dbReference>
<evidence type="ECO:0000313" key="4">
    <source>
        <dbReference type="Proteomes" id="UP000315995"/>
    </source>
</evidence>
<dbReference type="Gene3D" id="3.40.50.1010">
    <property type="entry name" value="5'-nuclease"/>
    <property type="match status" value="1"/>
</dbReference>
<gene>
    <name evidence="3" type="ORF">FIV42_06315</name>
</gene>
<sequence>MNERIEATPNIAIFADTENVAIGVREAKYGELDIALVLERLLDKGNIILKKAYCDWSNYKQLKKPLHEAAFELIEVPHVSYSGKNSADIRMVVDALDVCYSNDHVDLFVILTGDSDFSPLVTKLRENNKRVIGIGVKHTSSDLLIENCDEYIYYDDLVRDKKKSKSNKRSKGRKTSGGRSSKGGRKSKGSNQKSEGGSKEEALEMVLDQVEALFRERDANVWASLVKQTLKRKRPNFSETFYGYRNFSHLLEDAEKKGLLEIEKDEKSGGYIIQAFGPKA</sequence>
<evidence type="ECO:0000313" key="3">
    <source>
        <dbReference type="EMBL" id="QDG50359.1"/>
    </source>
</evidence>
<protein>
    <submittedName>
        <fullName evidence="3">NYN domain-containing protein</fullName>
    </submittedName>
</protein>
<keyword evidence="4" id="KW-1185">Reference proteome</keyword>
<dbReference type="RefSeq" id="WP_141196855.1">
    <property type="nucleotide sequence ID" value="NZ_CP041186.1"/>
</dbReference>
<organism evidence="3 4">
    <name type="scientific">Persicimonas caeni</name>
    <dbReference type="NCBI Taxonomy" id="2292766"/>
    <lineage>
        <taxon>Bacteria</taxon>
        <taxon>Deltaproteobacteria</taxon>
        <taxon>Bradymonadales</taxon>
        <taxon>Bradymonadaceae</taxon>
        <taxon>Persicimonas</taxon>
    </lineage>
</organism>
<dbReference type="PANTHER" id="PTHR35811">
    <property type="entry name" value="SLR1870 PROTEIN"/>
    <property type="match status" value="1"/>
</dbReference>
<name>A0A4Y6PQH4_PERCE</name>
<dbReference type="GO" id="GO:0004540">
    <property type="term" value="F:RNA nuclease activity"/>
    <property type="evidence" value="ECO:0007669"/>
    <property type="project" value="InterPro"/>
</dbReference>
<dbReference type="Proteomes" id="UP000315995">
    <property type="component" value="Chromosome"/>
</dbReference>
<dbReference type="Pfam" id="PF01936">
    <property type="entry name" value="NYN"/>
    <property type="match status" value="1"/>
</dbReference>
<accession>A0A4Y6PQH4</accession>
<evidence type="ECO:0000256" key="1">
    <source>
        <dbReference type="SAM" id="MobiDB-lite"/>
    </source>
</evidence>
<feature type="region of interest" description="Disordered" evidence="1">
    <location>
        <begin position="163"/>
        <end position="201"/>
    </location>
</feature>
<reference evidence="3 4" key="1">
    <citation type="submission" date="2019-06" db="EMBL/GenBank/DDBJ databases">
        <title>Persicimonas caeni gen. nov., sp. nov., a predatory bacterium isolated from solar saltern.</title>
        <authorList>
            <person name="Wang S."/>
        </authorList>
    </citation>
    <scope>NUCLEOTIDE SEQUENCE [LARGE SCALE GENOMIC DNA]</scope>
    <source>
        <strain evidence="3 4">YN101</strain>
    </source>
</reference>
<dbReference type="Pfam" id="PF12872">
    <property type="entry name" value="OST-HTH"/>
    <property type="match status" value="1"/>
</dbReference>
<dbReference type="InterPro" id="IPR025605">
    <property type="entry name" value="OST-HTH/LOTUS_dom"/>
</dbReference>
<dbReference type="CDD" id="cd11297">
    <property type="entry name" value="PIN_LabA-like_N_1"/>
    <property type="match status" value="1"/>
</dbReference>
<dbReference type="PROSITE" id="PS51644">
    <property type="entry name" value="HTH_OST"/>
    <property type="match status" value="1"/>
</dbReference>
<feature type="domain" description="HTH OST-type" evidence="2">
    <location>
        <begin position="202"/>
        <end position="277"/>
    </location>
</feature>
<evidence type="ECO:0000259" key="2">
    <source>
        <dbReference type="PROSITE" id="PS51644"/>
    </source>
</evidence>